<evidence type="ECO:0000259" key="1">
    <source>
        <dbReference type="Pfam" id="PF01345"/>
    </source>
</evidence>
<gene>
    <name evidence="2" type="ORF">BQ4739_LOCUS18269</name>
</gene>
<keyword evidence="3" id="KW-1185">Reference proteome</keyword>
<protein>
    <recommendedName>
        <fullName evidence="1">DUF11 domain-containing protein</fullName>
    </recommendedName>
</protein>
<dbReference type="Proteomes" id="UP000256970">
    <property type="component" value="Unassembled WGS sequence"/>
</dbReference>
<evidence type="ECO:0000313" key="2">
    <source>
        <dbReference type="EMBL" id="SZX77935.1"/>
    </source>
</evidence>
<name>A0A383WKF2_TETOB</name>
<dbReference type="Pfam" id="PF01345">
    <property type="entry name" value="DUF11"/>
    <property type="match status" value="1"/>
</dbReference>
<evidence type="ECO:0000313" key="3">
    <source>
        <dbReference type="Proteomes" id="UP000256970"/>
    </source>
</evidence>
<reference evidence="2 3" key="1">
    <citation type="submission" date="2016-10" db="EMBL/GenBank/DDBJ databases">
        <authorList>
            <person name="Cai Z."/>
        </authorList>
    </citation>
    <scope>NUCLEOTIDE SEQUENCE [LARGE SCALE GENOMIC DNA]</scope>
</reference>
<dbReference type="InterPro" id="IPR001434">
    <property type="entry name" value="OmcB-like_DUF11"/>
</dbReference>
<proteinExistence type="predicted"/>
<sequence>MAFNSSAVMMGPASDSVCCMNNSNNPFTVRKTGPASVKPGQAFDYNVTVIFQGNATGVEVVDLLPPFLSASSNGSSWRSVTAAGKGPSGACTVVQVVPGGNDTTLRTRIACSLGPSFTWAAADRAHIIIPVTASSAAQGNLTNEATATDNQNRTASDRQITLVEAAPLLPFVVYKSGPTQPLLTGQSFNYSIRVTFQSTCRGVNIIDVLPPEVKASAVNATWFTRRTNTSTPCITNAAASPQVISCSLGASESWAAGDVLEVTLPATAGANASSNATNTALVVDDLGRTGNDTFNVTIVAAAPGVIKLTKTGPTAPVTHGQAFNFELRATFEAAGPFTAASIVDDLPVGLLPGAANATWTANNTAAGRLNGSCETTAARSPEVTCNLGASTNWTLNDTVLVTVPVIVNSSANGSLVNSATITATAGNQTVSSTANATVIVTAKNATSATLKVTKSGPGASVRPGEAFIFNVTAGVAKDGPVNPLILVDELQSTDVKFQAPLPAGCTQNSDQKATCSWNESVQAGADKQLQFRVVASRAGVFQNRATVFTSAPGVANQTATAPVTVVDSNSADAAIAVSKMGPTAAVEVNTEFTFSLAASVPQGSVSSMVLTDTMDAATGITFLRVSPDAGCTVAAQLLRCNLTAPWPKTLILTAKGSKAGTFTNRVEEVKPQGLFSAKLSKTVSSPVNTQGQTFNYTLTVTNNALTGDSSSAATIYNIVITDNFPLGIAPTKKHWVKKGSANSSCSFTGVESRSVRCSIARLLADEQVNIMLEAAADGKNFAGKAAAQEVLANTASMTCSGNKTATALDASCSRSSSANTTVSGGDDVCMCHAAAVLGFKQQWMG</sequence>
<dbReference type="AlphaFoldDB" id="A0A383WKF2"/>
<feature type="domain" description="DUF11" evidence="1">
    <location>
        <begin position="679"/>
        <end position="799"/>
    </location>
</feature>
<accession>A0A383WKF2</accession>
<dbReference type="EMBL" id="FNXT01001297">
    <property type="protein sequence ID" value="SZX77935.1"/>
    <property type="molecule type" value="Genomic_DNA"/>
</dbReference>
<organism evidence="2 3">
    <name type="scientific">Tetradesmus obliquus</name>
    <name type="common">Green alga</name>
    <name type="synonym">Acutodesmus obliquus</name>
    <dbReference type="NCBI Taxonomy" id="3088"/>
    <lineage>
        <taxon>Eukaryota</taxon>
        <taxon>Viridiplantae</taxon>
        <taxon>Chlorophyta</taxon>
        <taxon>core chlorophytes</taxon>
        <taxon>Chlorophyceae</taxon>
        <taxon>CS clade</taxon>
        <taxon>Sphaeropleales</taxon>
        <taxon>Scenedesmaceae</taxon>
        <taxon>Tetradesmus</taxon>
    </lineage>
</organism>